<dbReference type="SUPFAM" id="SSF109604">
    <property type="entry name" value="HD-domain/PDEase-like"/>
    <property type="match status" value="1"/>
</dbReference>
<evidence type="ECO:0000313" key="3">
    <source>
        <dbReference type="Proteomes" id="UP000778523"/>
    </source>
</evidence>
<dbReference type="EMBL" id="JABCSC020000001">
    <property type="protein sequence ID" value="NSL53966.1"/>
    <property type="molecule type" value="Genomic_DNA"/>
</dbReference>
<protein>
    <submittedName>
        <fullName evidence="2">HDOD domain-containing protein</fullName>
    </submittedName>
</protein>
<evidence type="ECO:0000259" key="1">
    <source>
        <dbReference type="PROSITE" id="PS51833"/>
    </source>
</evidence>
<proteinExistence type="predicted"/>
<gene>
    <name evidence="2" type="ORF">HJ583_002910</name>
</gene>
<dbReference type="Gene3D" id="3.20.20.450">
    <property type="entry name" value="EAL domain"/>
    <property type="match status" value="1"/>
</dbReference>
<accession>A0ABX2IHX4</accession>
<dbReference type="Proteomes" id="UP000778523">
    <property type="component" value="Unassembled WGS sequence"/>
</dbReference>
<dbReference type="PANTHER" id="PTHR33525:SF4">
    <property type="entry name" value="CYCLIC DI-GMP PHOSPHODIESTERASE CDGJ"/>
    <property type="match status" value="1"/>
</dbReference>
<dbReference type="RefSeq" id="WP_170020324.1">
    <property type="nucleotide sequence ID" value="NZ_JABCSC020000001.1"/>
</dbReference>
<comment type="caution">
    <text evidence="2">The sequence shown here is derived from an EMBL/GenBank/DDBJ whole genome shotgun (WGS) entry which is preliminary data.</text>
</comment>
<reference evidence="2 3" key="1">
    <citation type="submission" date="2020-06" db="EMBL/GenBank/DDBJ databases">
        <title>Draft genome of Uliginosibacterium sp. IMCC34675.</title>
        <authorList>
            <person name="Song J."/>
        </authorList>
    </citation>
    <scope>NUCLEOTIDE SEQUENCE [LARGE SCALE GENOMIC DNA]</scope>
    <source>
        <strain evidence="2 3">IMCC34675</strain>
    </source>
</reference>
<dbReference type="InterPro" id="IPR035919">
    <property type="entry name" value="EAL_sf"/>
</dbReference>
<dbReference type="Pfam" id="PF08668">
    <property type="entry name" value="HDOD"/>
    <property type="match status" value="1"/>
</dbReference>
<sequence>MSLRQKLLQCFGRWIGRGTAAVAAPQPVSSGRRREAEEFAQLNRLAPRKDAPDTHNAFVRREAILSRGGRIAGYEFSLLTSMQARMNQEQELTRQAYDAALLTRMALQGVQSLLGRRLAFIQVAVESLSNLRISQLPPQNTVLVVHLGAHTTELESLPARFARLKEEGFLVGLMADEDFDMAGPLLEQVDFIQIDVTAFNGIDLRTATRALRAVARPGGRALRLVARNVQSHDDYQFCSKCGFDFFQGAFISSRESLRPSSAKINRMVLLPILNMVMSDRSFGEIADQLSREPTMSYKLLRYLNSAAMGLQKPIDNLTEALVLIGREKFYRWTSLLLFDFAEPDYQQRLLAERALTRGRTLELMAGKGLIPEDAGKLFLVGLFSLLDEALGRSLPELLAQAALPEVVRDALLGKPGPYADALNLVVLGEANSSTRLVQIAETVQRCGIDYTDFLPAAAQALVWANQMLAGEGTEAVEGDSL</sequence>
<dbReference type="InterPro" id="IPR013976">
    <property type="entry name" value="HDOD"/>
</dbReference>
<dbReference type="PANTHER" id="PTHR33525">
    <property type="match status" value="1"/>
</dbReference>
<organism evidence="2 3">
    <name type="scientific">Uliginosibacterium aquaticum</name>
    <dbReference type="NCBI Taxonomy" id="2731212"/>
    <lineage>
        <taxon>Bacteria</taxon>
        <taxon>Pseudomonadati</taxon>
        <taxon>Pseudomonadota</taxon>
        <taxon>Betaproteobacteria</taxon>
        <taxon>Rhodocyclales</taxon>
        <taxon>Zoogloeaceae</taxon>
        <taxon>Uliginosibacterium</taxon>
    </lineage>
</organism>
<keyword evidence="3" id="KW-1185">Reference proteome</keyword>
<evidence type="ECO:0000313" key="2">
    <source>
        <dbReference type="EMBL" id="NSL53966.1"/>
    </source>
</evidence>
<dbReference type="PROSITE" id="PS51833">
    <property type="entry name" value="HDOD"/>
    <property type="match status" value="1"/>
</dbReference>
<name>A0ABX2IHX4_9RHOO</name>
<feature type="domain" description="HDOD" evidence="1">
    <location>
        <begin position="262"/>
        <end position="446"/>
    </location>
</feature>
<dbReference type="InterPro" id="IPR052340">
    <property type="entry name" value="RNase_Y/CdgJ"/>
</dbReference>
<dbReference type="Gene3D" id="1.10.3210.10">
    <property type="entry name" value="Hypothetical protein af1432"/>
    <property type="match status" value="1"/>
</dbReference>
<dbReference type="SUPFAM" id="SSF141868">
    <property type="entry name" value="EAL domain-like"/>
    <property type="match status" value="1"/>
</dbReference>